<dbReference type="InterPro" id="IPR051541">
    <property type="entry name" value="PTS_SugarTrans_NitroReg"/>
</dbReference>
<dbReference type="Gene3D" id="3.40.930.10">
    <property type="entry name" value="Mannitol-specific EII, Chain A"/>
    <property type="match status" value="1"/>
</dbReference>
<accession>A0A161TCZ3</accession>
<sequence>MATNSLYQVHFRSALASRESVYSFCADHASNDSSTRHHLLQAFHDREKVGSTQIAEHVVMPHIESDQLDQSQIIVIRPAEQIRWEAGIEKIQLVIVLLLKRNESAAIKRELIGFTRTLADEDHINELLETEEEAAFINKIIPNREESQ</sequence>
<evidence type="ECO:0000313" key="2">
    <source>
        <dbReference type="Proteomes" id="UP000076510"/>
    </source>
</evidence>
<dbReference type="PANTHER" id="PTHR47738">
    <property type="entry name" value="PTS SYSTEM FRUCTOSE-LIKE EIIA COMPONENT-RELATED"/>
    <property type="match status" value="1"/>
</dbReference>
<dbReference type="GO" id="GO:0030295">
    <property type="term" value="F:protein kinase activator activity"/>
    <property type="evidence" value="ECO:0007669"/>
    <property type="project" value="TreeGrafter"/>
</dbReference>
<dbReference type="OrthoDB" id="2192665at2"/>
<name>A0A161TCZ3_9BACI</name>
<dbReference type="AlphaFoldDB" id="A0A161TCZ3"/>
<protein>
    <submittedName>
        <fullName evidence="1">Uncharacterized protein</fullName>
    </submittedName>
</protein>
<dbReference type="RefSeq" id="WP_063191350.1">
    <property type="nucleotide sequence ID" value="NZ_CP047095.1"/>
</dbReference>
<comment type="caution">
    <text evidence="1">The sequence shown here is derived from an EMBL/GenBank/DDBJ whole genome shotgun (WGS) entry which is preliminary data.</text>
</comment>
<dbReference type="PANTHER" id="PTHR47738:SF1">
    <property type="entry name" value="NITROGEN REGULATORY PROTEIN"/>
    <property type="match status" value="1"/>
</dbReference>
<reference evidence="2" key="1">
    <citation type="submission" date="2016-01" db="EMBL/GenBank/DDBJ databases">
        <title>Whole genome sequencing of Bhargavaea cecembensis T14.</title>
        <authorList>
            <person name="Hong K.W."/>
        </authorList>
    </citation>
    <scope>NUCLEOTIDE SEQUENCE [LARGE SCALE GENOMIC DNA]</scope>
    <source>
        <strain evidence="2">M19</strain>
    </source>
</reference>
<gene>
    <name evidence="1" type="ORF">AV649_19550</name>
</gene>
<dbReference type="PROSITE" id="PS51094">
    <property type="entry name" value="PTS_EIIA_TYPE_2"/>
    <property type="match status" value="1"/>
</dbReference>
<dbReference type="InterPro" id="IPR002178">
    <property type="entry name" value="PTS_EIIA_type-2_dom"/>
</dbReference>
<dbReference type="EMBL" id="LQQY01000017">
    <property type="protein sequence ID" value="KZE48530.1"/>
    <property type="molecule type" value="Genomic_DNA"/>
</dbReference>
<evidence type="ECO:0000313" key="1">
    <source>
        <dbReference type="EMBL" id="KZE48530.1"/>
    </source>
</evidence>
<organism evidence="1 2">
    <name type="scientific">Rossellomorea marisflavi</name>
    <dbReference type="NCBI Taxonomy" id="189381"/>
    <lineage>
        <taxon>Bacteria</taxon>
        <taxon>Bacillati</taxon>
        <taxon>Bacillota</taxon>
        <taxon>Bacilli</taxon>
        <taxon>Bacillales</taxon>
        <taxon>Bacillaceae</taxon>
        <taxon>Rossellomorea</taxon>
    </lineage>
</organism>
<dbReference type="SUPFAM" id="SSF55804">
    <property type="entry name" value="Phoshotransferase/anion transport protein"/>
    <property type="match status" value="1"/>
</dbReference>
<proteinExistence type="predicted"/>
<dbReference type="Proteomes" id="UP000076510">
    <property type="component" value="Unassembled WGS sequence"/>
</dbReference>
<dbReference type="InterPro" id="IPR016152">
    <property type="entry name" value="PTrfase/Anion_transptr"/>
</dbReference>
<dbReference type="Pfam" id="PF00359">
    <property type="entry name" value="PTS_EIIA_2"/>
    <property type="match status" value="1"/>
</dbReference>